<accession>A0A2S8AE02</accession>
<dbReference type="Gene3D" id="2.60.40.10">
    <property type="entry name" value="Immunoglobulins"/>
    <property type="match status" value="1"/>
</dbReference>
<sequence length="165" mass="18644">MQEIPIKCNIEKIMKLNNKKIFILLTAILTLGSCTKQKESTSQNQLNEENQELRSKNDKTLKIIDESEIQFDEDSYDFKEIKKGETVSHVFHFTNKGKRPLVISEVRPSCGCTTPKYTKEPVAPGKKGSITVTFDSSNFEGTVLKSITVSGNFHTKVIKFQAKIN</sequence>
<dbReference type="PANTHER" id="PTHR37833">
    <property type="entry name" value="LIPOPROTEIN-RELATED"/>
    <property type="match status" value="1"/>
</dbReference>
<evidence type="ECO:0000256" key="1">
    <source>
        <dbReference type="SAM" id="Coils"/>
    </source>
</evidence>
<dbReference type="Proteomes" id="UP000238042">
    <property type="component" value="Unassembled WGS sequence"/>
</dbReference>
<dbReference type="Pfam" id="PF07610">
    <property type="entry name" value="DUF1573"/>
    <property type="match status" value="1"/>
</dbReference>
<evidence type="ECO:0000313" key="3">
    <source>
        <dbReference type="Proteomes" id="UP000238042"/>
    </source>
</evidence>
<dbReference type="EMBL" id="PSZM01000036">
    <property type="protein sequence ID" value="PQL93183.1"/>
    <property type="molecule type" value="Genomic_DNA"/>
</dbReference>
<proteinExistence type="predicted"/>
<dbReference type="AlphaFoldDB" id="A0A2S8AE02"/>
<keyword evidence="1" id="KW-0175">Coiled coil</keyword>
<dbReference type="InterPro" id="IPR011467">
    <property type="entry name" value="DUF1573"/>
</dbReference>
<name>A0A2S8AE02_9FLAO</name>
<protein>
    <recommendedName>
        <fullName evidence="4">DUF1573 domain-containing protein</fullName>
    </recommendedName>
</protein>
<dbReference type="InterPro" id="IPR013783">
    <property type="entry name" value="Ig-like_fold"/>
</dbReference>
<dbReference type="PROSITE" id="PS51257">
    <property type="entry name" value="PROKAR_LIPOPROTEIN"/>
    <property type="match status" value="1"/>
</dbReference>
<comment type="caution">
    <text evidence="2">The sequence shown here is derived from an EMBL/GenBank/DDBJ whole genome shotgun (WGS) entry which is preliminary data.</text>
</comment>
<reference evidence="2 3" key="1">
    <citation type="submission" date="2018-02" db="EMBL/GenBank/DDBJ databases">
        <title>Genome sequences of Apibacter spp., gut symbionts of Asian honey bees.</title>
        <authorList>
            <person name="Kwong W.K."/>
            <person name="Steele M.I."/>
            <person name="Moran N.A."/>
        </authorList>
    </citation>
    <scope>NUCLEOTIDE SEQUENCE [LARGE SCALE GENOMIC DNA]</scope>
    <source>
        <strain evidence="3">wkB301</strain>
    </source>
</reference>
<feature type="coiled-coil region" evidence="1">
    <location>
        <begin position="36"/>
        <end position="63"/>
    </location>
</feature>
<keyword evidence="3" id="KW-1185">Reference proteome</keyword>
<evidence type="ECO:0008006" key="4">
    <source>
        <dbReference type="Google" id="ProtNLM"/>
    </source>
</evidence>
<dbReference type="OrthoDB" id="826619at2"/>
<dbReference type="PANTHER" id="PTHR37833:SF1">
    <property type="entry name" value="SIGNAL PEPTIDE PROTEIN"/>
    <property type="match status" value="1"/>
</dbReference>
<evidence type="ECO:0000313" key="2">
    <source>
        <dbReference type="EMBL" id="PQL93183.1"/>
    </source>
</evidence>
<organism evidence="2 3">
    <name type="scientific">Apibacter adventoris</name>
    <dbReference type="NCBI Taxonomy" id="1679466"/>
    <lineage>
        <taxon>Bacteria</taxon>
        <taxon>Pseudomonadati</taxon>
        <taxon>Bacteroidota</taxon>
        <taxon>Flavobacteriia</taxon>
        <taxon>Flavobacteriales</taxon>
        <taxon>Weeksellaceae</taxon>
        <taxon>Apibacter</taxon>
    </lineage>
</organism>
<gene>
    <name evidence="2" type="ORF">C4S77_05855</name>
</gene>